<name>A0ABU1QIZ5_9BACL</name>
<accession>A0ABU1QIZ5</accession>
<dbReference type="RefSeq" id="WP_175405257.1">
    <property type="nucleotide sequence ID" value="NZ_JAVDUG010000004.1"/>
</dbReference>
<keyword evidence="2" id="KW-1185">Reference proteome</keyword>
<proteinExistence type="predicted"/>
<dbReference type="Proteomes" id="UP001266807">
    <property type="component" value="Unassembled WGS sequence"/>
</dbReference>
<organism evidence="1 2">
    <name type="scientific">Paenibacillus peoriae</name>
    <dbReference type="NCBI Taxonomy" id="59893"/>
    <lineage>
        <taxon>Bacteria</taxon>
        <taxon>Bacillati</taxon>
        <taxon>Bacillota</taxon>
        <taxon>Bacilli</taxon>
        <taxon>Bacillales</taxon>
        <taxon>Paenibacillaceae</taxon>
        <taxon>Paenibacillus</taxon>
    </lineage>
</organism>
<evidence type="ECO:0000313" key="1">
    <source>
        <dbReference type="EMBL" id="MDR6779397.1"/>
    </source>
</evidence>
<gene>
    <name evidence="1" type="ORF">J2W98_003677</name>
</gene>
<evidence type="ECO:0000313" key="2">
    <source>
        <dbReference type="Proteomes" id="UP001266807"/>
    </source>
</evidence>
<sequence length="50" mass="5632">MHKVTVFEKVLDKLVANTYDFNDKIEMAKFVAACEEDGVMVVMHGLNQTA</sequence>
<dbReference type="EMBL" id="JAVDUG010000004">
    <property type="protein sequence ID" value="MDR6779397.1"/>
    <property type="molecule type" value="Genomic_DNA"/>
</dbReference>
<protein>
    <submittedName>
        <fullName evidence="1">Uncharacterized protein</fullName>
    </submittedName>
</protein>
<reference evidence="1 2" key="1">
    <citation type="submission" date="2023-07" db="EMBL/GenBank/DDBJ databases">
        <title>Sorghum-associated microbial communities from plants grown in Nebraska, USA.</title>
        <authorList>
            <person name="Schachtman D."/>
        </authorList>
    </citation>
    <scope>NUCLEOTIDE SEQUENCE [LARGE SCALE GENOMIC DNA]</scope>
    <source>
        <strain evidence="1 2">BE143</strain>
    </source>
</reference>
<comment type="caution">
    <text evidence="1">The sequence shown here is derived from an EMBL/GenBank/DDBJ whole genome shotgun (WGS) entry which is preliminary data.</text>
</comment>